<dbReference type="GO" id="GO:0032787">
    <property type="term" value="P:monocarboxylic acid metabolic process"/>
    <property type="evidence" value="ECO:0007669"/>
    <property type="project" value="UniProtKB-ARBA"/>
</dbReference>
<evidence type="ECO:0000313" key="4">
    <source>
        <dbReference type="Proteomes" id="UP000278274"/>
    </source>
</evidence>
<gene>
    <name evidence="3" type="primary">fabG_3</name>
    <name evidence="3" type="ORF">D8805_09465</name>
</gene>
<dbReference type="PANTHER" id="PTHR42879">
    <property type="entry name" value="3-OXOACYL-(ACYL-CARRIER-PROTEIN) REDUCTASE"/>
    <property type="match status" value="1"/>
</dbReference>
<dbReference type="Pfam" id="PF13561">
    <property type="entry name" value="adh_short_C2"/>
    <property type="match status" value="1"/>
</dbReference>
<comment type="similarity">
    <text evidence="1">Belongs to the short-chain dehydrogenases/reductases (SDR) family.</text>
</comment>
<dbReference type="PANTHER" id="PTHR42879:SF2">
    <property type="entry name" value="3-OXOACYL-[ACYL-CARRIER-PROTEIN] REDUCTASE FABG"/>
    <property type="match status" value="1"/>
</dbReference>
<keyword evidence="2 3" id="KW-0560">Oxidoreductase</keyword>
<sequence length="248" mass="27207">MKDLCGKNIVVTGGSRGIGKSITLELLKYGANVVATYNNSVVNSEDFFYEGEDLLGNLYLVHLDQSNSESINKFFKEVLKIFDNKIYGLVNNAGITKDKLFFMLNDDDWDDVIETNLNGIYRITKKAIFPMLAEKEGVIVNMSSVSGLKGMVGQANYCASKSALISMTETLSKELSGKNIRINAVAPGYIKTDMVKNIPSKELDRITEKIPMGREGLPEEVAHVVVFLLSKLSSYVSGQTIVVDGGLT</sequence>
<dbReference type="PROSITE" id="PS00061">
    <property type="entry name" value="ADH_SHORT"/>
    <property type="match status" value="1"/>
</dbReference>
<dbReference type="EC" id="1.1.1.100" evidence="3"/>
<name>A0A3R9KTZ1_STROR</name>
<evidence type="ECO:0000256" key="2">
    <source>
        <dbReference type="ARBA" id="ARBA00023002"/>
    </source>
</evidence>
<dbReference type="Gene3D" id="3.40.50.720">
    <property type="entry name" value="NAD(P)-binding Rossmann-like Domain"/>
    <property type="match status" value="1"/>
</dbReference>
<evidence type="ECO:0000313" key="3">
    <source>
        <dbReference type="EMBL" id="RSJ65565.1"/>
    </source>
</evidence>
<protein>
    <submittedName>
        <fullName evidence="3">3-oxoacyl-[acyl-carrier-protein] reductase FabG</fullName>
        <ecNumber evidence="3">1.1.1.100</ecNumber>
    </submittedName>
</protein>
<dbReference type="RefSeq" id="WP_125417094.1">
    <property type="nucleotide sequence ID" value="NZ_RJPH01000026.1"/>
</dbReference>
<evidence type="ECO:0000256" key="1">
    <source>
        <dbReference type="ARBA" id="ARBA00006484"/>
    </source>
</evidence>
<dbReference type="PRINTS" id="PR00081">
    <property type="entry name" value="GDHRDH"/>
</dbReference>
<dbReference type="InterPro" id="IPR036291">
    <property type="entry name" value="NAD(P)-bd_dom_sf"/>
</dbReference>
<dbReference type="InterPro" id="IPR002347">
    <property type="entry name" value="SDR_fam"/>
</dbReference>
<organism evidence="3 4">
    <name type="scientific">Streptococcus oralis subsp. dentisani</name>
    <dbReference type="NCBI Taxonomy" id="1458253"/>
    <lineage>
        <taxon>Bacteria</taxon>
        <taxon>Bacillati</taxon>
        <taxon>Bacillota</taxon>
        <taxon>Bacilli</taxon>
        <taxon>Lactobacillales</taxon>
        <taxon>Streptococcaceae</taxon>
        <taxon>Streptococcus</taxon>
    </lineage>
</organism>
<dbReference type="PRINTS" id="PR00080">
    <property type="entry name" value="SDRFAMILY"/>
</dbReference>
<dbReference type="NCBIfam" id="NF009466">
    <property type="entry name" value="PRK12826.1-2"/>
    <property type="match status" value="1"/>
</dbReference>
<dbReference type="GO" id="GO:0004316">
    <property type="term" value="F:3-oxoacyl-[acyl-carrier-protein] reductase (NADPH) activity"/>
    <property type="evidence" value="ECO:0007669"/>
    <property type="project" value="UniProtKB-EC"/>
</dbReference>
<reference evidence="3 4" key="1">
    <citation type="submission" date="2018-11" db="EMBL/GenBank/DDBJ databases">
        <title>Species Designations Belie Phenotypic and Genotypic Heterogeneity in Oral Streptococci.</title>
        <authorList>
            <person name="Velsko I."/>
        </authorList>
    </citation>
    <scope>NUCLEOTIDE SEQUENCE [LARGE SCALE GENOMIC DNA]</scope>
    <source>
        <strain evidence="3 4">BCA2</strain>
    </source>
</reference>
<comment type="caution">
    <text evidence="3">The sequence shown here is derived from an EMBL/GenBank/DDBJ whole genome shotgun (WGS) entry which is preliminary data.</text>
</comment>
<dbReference type="InterPro" id="IPR050259">
    <property type="entry name" value="SDR"/>
</dbReference>
<dbReference type="AlphaFoldDB" id="A0A3R9KTZ1"/>
<dbReference type="Proteomes" id="UP000278274">
    <property type="component" value="Unassembled WGS sequence"/>
</dbReference>
<dbReference type="FunFam" id="3.40.50.720:FF:000173">
    <property type="entry name" value="3-oxoacyl-[acyl-carrier protein] reductase"/>
    <property type="match status" value="1"/>
</dbReference>
<dbReference type="InterPro" id="IPR020904">
    <property type="entry name" value="Sc_DH/Rdtase_CS"/>
</dbReference>
<accession>A0A3R9KTZ1</accession>
<dbReference type="SUPFAM" id="SSF51735">
    <property type="entry name" value="NAD(P)-binding Rossmann-fold domains"/>
    <property type="match status" value="1"/>
</dbReference>
<dbReference type="EMBL" id="RJPH01000026">
    <property type="protein sequence ID" value="RSJ65565.1"/>
    <property type="molecule type" value="Genomic_DNA"/>
</dbReference>
<proteinExistence type="inferred from homology"/>